<organism evidence="2 3">
    <name type="scientific">Cupriavidus basilensis</name>
    <dbReference type="NCBI Taxonomy" id="68895"/>
    <lineage>
        <taxon>Bacteria</taxon>
        <taxon>Pseudomonadati</taxon>
        <taxon>Pseudomonadota</taxon>
        <taxon>Betaproteobacteria</taxon>
        <taxon>Burkholderiales</taxon>
        <taxon>Burkholderiaceae</taxon>
        <taxon>Cupriavidus</taxon>
    </lineage>
</organism>
<gene>
    <name evidence="2" type="ORF">P3W85_00575</name>
</gene>
<dbReference type="Proteomes" id="UP001216674">
    <property type="component" value="Unassembled WGS sequence"/>
</dbReference>
<comment type="caution">
    <text evidence="2">The sequence shown here is derived from an EMBL/GenBank/DDBJ whole genome shotgun (WGS) entry which is preliminary data.</text>
</comment>
<sequence>MHVVDHGGLAPAIRAGNGHQGSAIGQPLEVQRERVAPQSVADAAKALEGELKRLHGHTSQFRDECP</sequence>
<evidence type="ECO:0000313" key="2">
    <source>
        <dbReference type="EMBL" id="MDF3831463.1"/>
    </source>
</evidence>
<feature type="region of interest" description="Disordered" evidence="1">
    <location>
        <begin position="1"/>
        <end position="39"/>
    </location>
</feature>
<evidence type="ECO:0000313" key="3">
    <source>
        <dbReference type="Proteomes" id="UP001216674"/>
    </source>
</evidence>
<dbReference type="RefSeq" id="WP_276263337.1">
    <property type="nucleotide sequence ID" value="NZ_JARJLM010000006.1"/>
</dbReference>
<proteinExistence type="predicted"/>
<feature type="non-terminal residue" evidence="2">
    <location>
        <position position="66"/>
    </location>
</feature>
<keyword evidence="3" id="KW-1185">Reference proteome</keyword>
<name>A0ABT6AGC3_9BURK</name>
<protein>
    <submittedName>
        <fullName evidence="2">Uncharacterized protein</fullName>
    </submittedName>
</protein>
<dbReference type="EMBL" id="JARJLM010000006">
    <property type="protein sequence ID" value="MDF3831463.1"/>
    <property type="molecule type" value="Genomic_DNA"/>
</dbReference>
<evidence type="ECO:0000256" key="1">
    <source>
        <dbReference type="SAM" id="MobiDB-lite"/>
    </source>
</evidence>
<accession>A0ABT6AGC3</accession>
<reference evidence="2 3" key="1">
    <citation type="submission" date="2023-03" db="EMBL/GenBank/DDBJ databases">
        <title>Draft assemblies of triclosan tolerant bacteria isolated from returned activated sludge.</title>
        <authorList>
            <person name="Van Hamelsveld S."/>
        </authorList>
    </citation>
    <scope>NUCLEOTIDE SEQUENCE [LARGE SCALE GENOMIC DNA]</scope>
    <source>
        <strain evidence="2 3">GW210010_S58</strain>
    </source>
</reference>